<dbReference type="Pfam" id="PF03401">
    <property type="entry name" value="TctC"/>
    <property type="match status" value="1"/>
</dbReference>
<dbReference type="InterPro" id="IPR006311">
    <property type="entry name" value="TAT_signal"/>
</dbReference>
<dbReference type="AlphaFoldDB" id="A0A7V7PL33"/>
<keyword evidence="4" id="KW-1185">Reference proteome</keyword>
<dbReference type="PROSITE" id="PS51318">
    <property type="entry name" value="TAT"/>
    <property type="match status" value="1"/>
</dbReference>
<dbReference type="InterPro" id="IPR005064">
    <property type="entry name" value="BUG"/>
</dbReference>
<feature type="signal peptide" evidence="2">
    <location>
        <begin position="1"/>
        <end position="28"/>
    </location>
</feature>
<dbReference type="PANTHER" id="PTHR42928">
    <property type="entry name" value="TRICARBOXYLATE-BINDING PROTEIN"/>
    <property type="match status" value="1"/>
</dbReference>
<comment type="similarity">
    <text evidence="1">Belongs to the UPF0065 (bug) family.</text>
</comment>
<dbReference type="SUPFAM" id="SSF53850">
    <property type="entry name" value="Periplasmic binding protein-like II"/>
    <property type="match status" value="1"/>
</dbReference>
<evidence type="ECO:0000313" key="3">
    <source>
        <dbReference type="EMBL" id="KAB0676874.1"/>
    </source>
</evidence>
<dbReference type="RefSeq" id="WP_150972907.1">
    <property type="nucleotide sequence ID" value="NZ_VZDO01000020.1"/>
</dbReference>
<dbReference type="PIRSF" id="PIRSF017082">
    <property type="entry name" value="YflP"/>
    <property type="match status" value="1"/>
</dbReference>
<feature type="chain" id="PRO_5031193699" evidence="2">
    <location>
        <begin position="29"/>
        <end position="326"/>
    </location>
</feature>
<reference evidence="3 4" key="1">
    <citation type="submission" date="2019-09" db="EMBL/GenBank/DDBJ databases">
        <title>YIM 132180 draft genome.</title>
        <authorList>
            <person name="Zhang K."/>
        </authorList>
    </citation>
    <scope>NUCLEOTIDE SEQUENCE [LARGE SCALE GENOMIC DNA]</scope>
    <source>
        <strain evidence="3 4">YIM 132180</strain>
    </source>
</reference>
<protein>
    <submittedName>
        <fullName evidence="3">Tripartite tricarboxylate transporter substrate binding protein</fullName>
    </submittedName>
</protein>
<proteinExistence type="inferred from homology"/>
<dbReference type="Proteomes" id="UP000432089">
    <property type="component" value="Unassembled WGS sequence"/>
</dbReference>
<dbReference type="Gene3D" id="3.40.190.10">
    <property type="entry name" value="Periplasmic binding protein-like II"/>
    <property type="match status" value="1"/>
</dbReference>
<dbReference type="InterPro" id="IPR042100">
    <property type="entry name" value="Bug_dom1"/>
</dbReference>
<name>A0A7V7PL33_9HYPH</name>
<dbReference type="EMBL" id="VZDO01000020">
    <property type="protein sequence ID" value="KAB0676874.1"/>
    <property type="molecule type" value="Genomic_DNA"/>
</dbReference>
<sequence>MRIFNRRTVLAAIGTVAALSALPFAASAQDALPELKIMAPASAGGGWDSAARSLQQAMTASGAVRSVQVTNVTGAGGTIGLAQFVNDASGSADQLMVGGLVMVGAIISNKSPVNLTQVTPLARLTGDPLVIVVPKDSELKTVQDLAKNVKDDTASTLWAGGSAGGADQILATLFAKAAGANPAQVNYVAFSGGGEALAAMLGGRVTAGISGYSEFEGQIKSGDLRALALSSPERFEGIDVPTLKEQGIDVELVNWRGLFAGPNVSAEDKAKLSAAVEKTVKSPQWAEILKARGWSDYYAPSEEFTPFIASETTRIHDVLKSVGLAE</sequence>
<organism evidence="3 4">
    <name type="scientific">Plantimonas leprariae</name>
    <dbReference type="NCBI Taxonomy" id="2615207"/>
    <lineage>
        <taxon>Bacteria</taxon>
        <taxon>Pseudomonadati</taxon>
        <taxon>Pseudomonadota</taxon>
        <taxon>Alphaproteobacteria</taxon>
        <taxon>Hyphomicrobiales</taxon>
        <taxon>Aurantimonadaceae</taxon>
        <taxon>Plantimonas</taxon>
    </lineage>
</organism>
<accession>A0A7V7PL33</accession>
<evidence type="ECO:0000256" key="1">
    <source>
        <dbReference type="ARBA" id="ARBA00006987"/>
    </source>
</evidence>
<gene>
    <name evidence="3" type="ORF">F6X38_20095</name>
</gene>
<dbReference type="PANTHER" id="PTHR42928:SF3">
    <property type="entry name" value="UPF0065 PROTEIN YFLP"/>
    <property type="match status" value="1"/>
</dbReference>
<comment type="caution">
    <text evidence="3">The sequence shown here is derived from an EMBL/GenBank/DDBJ whole genome shotgun (WGS) entry which is preliminary data.</text>
</comment>
<evidence type="ECO:0000256" key="2">
    <source>
        <dbReference type="SAM" id="SignalP"/>
    </source>
</evidence>
<dbReference type="Gene3D" id="3.40.190.150">
    <property type="entry name" value="Bordetella uptake gene, domain 1"/>
    <property type="match status" value="1"/>
</dbReference>
<dbReference type="CDD" id="cd07012">
    <property type="entry name" value="PBP2_Bug_TTT"/>
    <property type="match status" value="1"/>
</dbReference>
<keyword evidence="2" id="KW-0732">Signal</keyword>
<evidence type="ECO:0000313" key="4">
    <source>
        <dbReference type="Proteomes" id="UP000432089"/>
    </source>
</evidence>